<name>A0A9J7LAV3_BRAFL</name>
<evidence type="ECO:0000259" key="4">
    <source>
        <dbReference type="Pfam" id="PF00685"/>
    </source>
</evidence>
<dbReference type="KEGG" id="bfo:118416928"/>
<feature type="domain" description="Sulfotransferase" evidence="4">
    <location>
        <begin position="79"/>
        <end position="377"/>
    </location>
</feature>
<feature type="compositionally biased region" description="Polar residues" evidence="2">
    <location>
        <begin position="49"/>
        <end position="63"/>
    </location>
</feature>
<reference evidence="6 7" key="2">
    <citation type="submission" date="2025-04" db="UniProtKB">
        <authorList>
            <consortium name="RefSeq"/>
        </authorList>
    </citation>
    <scope>IDENTIFICATION</scope>
    <source>
        <strain evidence="6 7">S238N-H82</strain>
        <tissue evidence="6 7">Testes</tissue>
    </source>
</reference>
<dbReference type="AlphaFoldDB" id="A0A9J7LAV3"/>
<dbReference type="Pfam" id="PF00685">
    <property type="entry name" value="Sulfotransfer_1"/>
    <property type="match status" value="1"/>
</dbReference>
<dbReference type="InterPro" id="IPR000863">
    <property type="entry name" value="Sulfotransferase_dom"/>
</dbReference>
<evidence type="ECO:0000313" key="7">
    <source>
        <dbReference type="RefSeq" id="XP_035678128.1"/>
    </source>
</evidence>
<evidence type="ECO:0000256" key="3">
    <source>
        <dbReference type="SAM" id="Phobius"/>
    </source>
</evidence>
<organism evidence="5 7">
    <name type="scientific">Branchiostoma floridae</name>
    <name type="common">Florida lancelet</name>
    <name type="synonym">Amphioxus</name>
    <dbReference type="NCBI Taxonomy" id="7739"/>
    <lineage>
        <taxon>Eukaryota</taxon>
        <taxon>Metazoa</taxon>
        <taxon>Chordata</taxon>
        <taxon>Cephalochordata</taxon>
        <taxon>Leptocardii</taxon>
        <taxon>Amphioxiformes</taxon>
        <taxon>Branchiostomatidae</taxon>
        <taxon>Branchiostoma</taxon>
    </lineage>
</organism>
<feature type="transmembrane region" description="Helical" evidence="3">
    <location>
        <begin position="6"/>
        <end position="24"/>
    </location>
</feature>
<dbReference type="GeneID" id="118416928"/>
<evidence type="ECO:0000313" key="5">
    <source>
        <dbReference type="Proteomes" id="UP000001554"/>
    </source>
</evidence>
<feature type="compositionally biased region" description="Basic residues" evidence="2">
    <location>
        <begin position="65"/>
        <end position="76"/>
    </location>
</feature>
<dbReference type="OMA" id="SQVYQAW"/>
<accession>A0A9J7LAV3</accession>
<dbReference type="OrthoDB" id="6138663at2759"/>
<dbReference type="InterPro" id="IPR051135">
    <property type="entry name" value="Gal/GlcNAc/GalNAc_ST"/>
</dbReference>
<dbReference type="GO" id="GO:0001517">
    <property type="term" value="F:N-acetylglucosamine 6-O-sulfotransferase activity"/>
    <property type="evidence" value="ECO:0000318"/>
    <property type="project" value="GO_Central"/>
</dbReference>
<evidence type="ECO:0000256" key="2">
    <source>
        <dbReference type="SAM" id="MobiDB-lite"/>
    </source>
</evidence>
<protein>
    <recommendedName>
        <fullName evidence="1">Sulfotransferase</fullName>
        <ecNumber evidence="1">2.8.2.-</ecNumber>
    </recommendedName>
</protein>
<dbReference type="RefSeq" id="XP_035678128.1">
    <property type="nucleotide sequence ID" value="XM_035822235.1"/>
</dbReference>
<keyword evidence="3" id="KW-0472">Membrane</keyword>
<sequence>MSLPGTRHFLLFLLSIVVLSIIYFQFRVQHIWKSGASAQSIIFFPQGRSANESSPQDKPSNQLPPKKKTANQKKGPKRTTVFIVTQMRSGSSLVGEIFNEHPRCFYYFEPLHSVRYYKDHAHDSPAMQLRMLDGISRCEFGGLDKFLTFYLDTRASHFGGMRKSKMLQKLCRKYNSPKGRVCPIPRDVISDRVGEVCRSANFTVVKTIRVDDIRVFRAIAESRDRTGNDVKIIHLVRDPRGVTSSRLSLDFKDESSFSDSKVNDSKVENLCKWMVRNVQFKDQAKEWLQDRYKLVRFEDIATSPLRVVKEMYAFVGIPPHKTVFRWVKNNTNVTRRIKDPYSQRGNLKETTNSWRDRLTFSAVEKIQGACGEAMRLLGYKSVKDLVQLRNSSISLIGKLDAAVIHV</sequence>
<dbReference type="RefSeq" id="XP_035678127.1">
    <property type="nucleotide sequence ID" value="XM_035822234.1"/>
</dbReference>
<dbReference type="PANTHER" id="PTHR10704:SF44">
    <property type="entry name" value="LD35051P-RELATED"/>
    <property type="match status" value="1"/>
</dbReference>
<comment type="similarity">
    <text evidence="1">Belongs to the sulfotransferase 1 family.</text>
</comment>
<dbReference type="InterPro" id="IPR027417">
    <property type="entry name" value="P-loop_NTPase"/>
</dbReference>
<evidence type="ECO:0000256" key="1">
    <source>
        <dbReference type="RuleBase" id="RU361155"/>
    </source>
</evidence>
<feature type="region of interest" description="Disordered" evidence="2">
    <location>
        <begin position="49"/>
        <end position="76"/>
    </location>
</feature>
<keyword evidence="3" id="KW-0812">Transmembrane</keyword>
<dbReference type="Gene3D" id="3.40.50.300">
    <property type="entry name" value="P-loop containing nucleotide triphosphate hydrolases"/>
    <property type="match status" value="1"/>
</dbReference>
<keyword evidence="5" id="KW-1185">Reference proteome</keyword>
<dbReference type="Proteomes" id="UP000001554">
    <property type="component" value="Chromosome 5"/>
</dbReference>
<dbReference type="GO" id="GO:0006790">
    <property type="term" value="P:sulfur compound metabolic process"/>
    <property type="evidence" value="ECO:0000318"/>
    <property type="project" value="GO_Central"/>
</dbReference>
<dbReference type="EC" id="2.8.2.-" evidence="1"/>
<keyword evidence="3" id="KW-1133">Transmembrane helix</keyword>
<gene>
    <name evidence="6 7" type="primary">LOC118416928</name>
</gene>
<evidence type="ECO:0000313" key="6">
    <source>
        <dbReference type="RefSeq" id="XP_035678127.1"/>
    </source>
</evidence>
<dbReference type="PANTHER" id="PTHR10704">
    <property type="entry name" value="CARBOHYDRATE SULFOTRANSFERASE"/>
    <property type="match status" value="1"/>
</dbReference>
<reference evidence="5" key="1">
    <citation type="journal article" date="2020" name="Nat. Ecol. Evol.">
        <title>Deeply conserved synteny resolves early events in vertebrate evolution.</title>
        <authorList>
            <person name="Simakov O."/>
            <person name="Marletaz F."/>
            <person name="Yue J.X."/>
            <person name="O'Connell B."/>
            <person name="Jenkins J."/>
            <person name="Brandt A."/>
            <person name="Calef R."/>
            <person name="Tung C.H."/>
            <person name="Huang T.K."/>
            <person name="Schmutz J."/>
            <person name="Satoh N."/>
            <person name="Yu J.K."/>
            <person name="Putnam N.H."/>
            <person name="Green R.E."/>
            <person name="Rokhsar D.S."/>
        </authorList>
    </citation>
    <scope>NUCLEOTIDE SEQUENCE [LARGE SCALE GENOMIC DNA]</scope>
    <source>
        <strain evidence="5">S238N-H82</strain>
    </source>
</reference>
<proteinExistence type="inferred from homology"/>
<keyword evidence="1" id="KW-0808">Transferase</keyword>
<dbReference type="SUPFAM" id="SSF52540">
    <property type="entry name" value="P-loop containing nucleoside triphosphate hydrolases"/>
    <property type="match status" value="1"/>
</dbReference>
<dbReference type="GO" id="GO:0006044">
    <property type="term" value="P:N-acetylglucosamine metabolic process"/>
    <property type="evidence" value="ECO:0000318"/>
    <property type="project" value="GO_Central"/>
</dbReference>